<dbReference type="KEGG" id="nsr:NS506_02623"/>
<dbReference type="RefSeq" id="WP_045439496.1">
    <property type="nucleotide sequence ID" value="NZ_AP017900.1"/>
</dbReference>
<dbReference type="Pfam" id="PF16280">
    <property type="entry name" value="DUF4928"/>
    <property type="match status" value="1"/>
</dbReference>
<organism evidence="2 3">
    <name type="scientific">Nocardia seriolae</name>
    <dbReference type="NCBI Taxonomy" id="37332"/>
    <lineage>
        <taxon>Bacteria</taxon>
        <taxon>Bacillati</taxon>
        <taxon>Actinomycetota</taxon>
        <taxon>Actinomycetes</taxon>
        <taxon>Mycobacteriales</taxon>
        <taxon>Nocardiaceae</taxon>
        <taxon>Nocardia</taxon>
    </lineage>
</organism>
<dbReference type="OrthoDB" id="4351134at2"/>
<evidence type="ECO:0000313" key="4">
    <source>
        <dbReference type="Proteomes" id="UP000180166"/>
    </source>
</evidence>
<dbReference type="EMBL" id="BBYQ01000144">
    <property type="protein sequence ID" value="GAP32169.1"/>
    <property type="molecule type" value="Genomic_DNA"/>
</dbReference>
<evidence type="ECO:0000313" key="1">
    <source>
        <dbReference type="EMBL" id="APA96685.1"/>
    </source>
</evidence>
<accession>A0A0B8NPM5</accession>
<reference evidence="1 4" key="3">
    <citation type="submission" date="2016-10" db="EMBL/GenBank/DDBJ databases">
        <title>Genome sequence of Nocardia seriolae strain EM150506, isolated from Anguila japonica.</title>
        <authorList>
            <person name="Han H.-J."/>
        </authorList>
    </citation>
    <scope>NUCLEOTIDE SEQUENCE [LARGE SCALE GENOMIC DNA]</scope>
    <source>
        <strain evidence="1 4">EM150506</strain>
    </source>
</reference>
<dbReference type="REBASE" id="107995">
    <property type="entry name" value="NseN2927ORF12P"/>
</dbReference>
<dbReference type="InterPro" id="IPR032564">
    <property type="entry name" value="DUF4928"/>
</dbReference>
<dbReference type="Proteomes" id="UP000180166">
    <property type="component" value="Chromosome"/>
</dbReference>
<sequence length="336" mass="36767">MVKPNGQEESAHLTAIAETLLDAIEPWYEGNRKGKGEVDSNVMCAGLYITDYLAGSFPLSTGVYKADTQVKGASGTKAKELLGDHGETRKFTREGGRTSRKTIVLAEQLANVINSSGAAAGVNALTPSERHAVAWILQEWFVNRVRDDYFGKQKISTEIDPSWSIRAVVANLIAAGRERGGNAAGAIVQHLVGAKLQIRFPDEKINIESYTTADQQTGRAGDYQIGHTAIHVTMSPSSQLFDGRCRDNIHHSFRPRVLVPADELGRAGVYALDADIANQVAIQSIEDFVGTNIEEVAGFRQDQVRAELRRLLELYNARIDQAESDHSLKVEIPENL</sequence>
<proteinExistence type="predicted"/>
<protein>
    <submittedName>
        <fullName evidence="2">Uncharacterized protein</fullName>
    </submittedName>
</protein>
<name>A0A0B8NPM5_9NOCA</name>
<keyword evidence="3" id="KW-1185">Reference proteome</keyword>
<dbReference type="Proteomes" id="UP000037179">
    <property type="component" value="Unassembled WGS sequence"/>
</dbReference>
<evidence type="ECO:0000313" key="3">
    <source>
        <dbReference type="Proteomes" id="UP000037179"/>
    </source>
</evidence>
<reference evidence="2 3" key="2">
    <citation type="journal article" date="2016" name="Genome Announc.">
        <title>Draft Genome Sequence of Erythromycin- and Oxytetracycline-Sensitive Nocardia seriolae Strain U-1 (NBRC 110359).</title>
        <authorList>
            <person name="Imajoh M."/>
            <person name="Sukeda M."/>
            <person name="Shimizu M."/>
            <person name="Yamane J."/>
            <person name="Ohnishi K."/>
            <person name="Oshima S."/>
        </authorList>
    </citation>
    <scope>NUCLEOTIDE SEQUENCE [LARGE SCALE GENOMIC DNA]</scope>
    <source>
        <strain evidence="2 3">U-1</strain>
    </source>
</reference>
<dbReference type="REBASE" id="166483">
    <property type="entry name" value="Nse506ORF2622P"/>
</dbReference>
<dbReference type="EMBL" id="CP017839">
    <property type="protein sequence ID" value="APA96685.1"/>
    <property type="molecule type" value="Genomic_DNA"/>
</dbReference>
<gene>
    <name evidence="1" type="ORF">NS506_02623</name>
    <name evidence="2" type="ORF">NSK11_contig00144-0011</name>
</gene>
<dbReference type="AlphaFoldDB" id="A0A0B8NPM5"/>
<evidence type="ECO:0000313" key="2">
    <source>
        <dbReference type="EMBL" id="GAP32169.1"/>
    </source>
</evidence>
<reference evidence="3" key="1">
    <citation type="submission" date="2015-07" db="EMBL/GenBank/DDBJ databases">
        <title>Nocardia seriolae U-1 whole genome shotgun sequence.</title>
        <authorList>
            <person name="Imajoh M."/>
            <person name="Fukumoto Y."/>
            <person name="Sukeda M."/>
            <person name="Yamane J."/>
            <person name="Yamasaki K."/>
            <person name="Shimizu M."/>
            <person name="Ohnishi K."/>
            <person name="Oshima S."/>
        </authorList>
    </citation>
    <scope>NUCLEOTIDE SEQUENCE [LARGE SCALE GENOMIC DNA]</scope>
    <source>
        <strain evidence="3">U-1</strain>
    </source>
</reference>